<dbReference type="GeneID" id="39585068"/>
<dbReference type="InterPro" id="IPR040030">
    <property type="entry name" value="Ribosomal_mL57"/>
</dbReference>
<evidence type="ECO:0000313" key="3">
    <source>
        <dbReference type="Proteomes" id="UP000279236"/>
    </source>
</evidence>
<keyword evidence="3" id="KW-1185">Reference proteome</keyword>
<dbReference type="GO" id="GO:0006396">
    <property type="term" value="P:RNA processing"/>
    <property type="evidence" value="ECO:0007669"/>
    <property type="project" value="InterPro"/>
</dbReference>
<gene>
    <name evidence="2" type="ORF">EHS24_000525</name>
</gene>
<organism evidence="2 3">
    <name type="scientific">Apiotrichum porosum</name>
    <dbReference type="NCBI Taxonomy" id="105984"/>
    <lineage>
        <taxon>Eukaryota</taxon>
        <taxon>Fungi</taxon>
        <taxon>Dikarya</taxon>
        <taxon>Basidiomycota</taxon>
        <taxon>Agaricomycotina</taxon>
        <taxon>Tremellomycetes</taxon>
        <taxon>Trichosporonales</taxon>
        <taxon>Trichosporonaceae</taxon>
        <taxon>Apiotrichum</taxon>
    </lineage>
</organism>
<dbReference type="GO" id="GO:0003735">
    <property type="term" value="F:structural constituent of ribosome"/>
    <property type="evidence" value="ECO:0007669"/>
    <property type="project" value="InterPro"/>
</dbReference>
<dbReference type="InterPro" id="IPR000999">
    <property type="entry name" value="RNase_III_dom"/>
</dbReference>
<feature type="domain" description="RNase III" evidence="1">
    <location>
        <begin position="59"/>
        <end position="209"/>
    </location>
</feature>
<dbReference type="OrthoDB" id="2281895at2759"/>
<dbReference type="Gene3D" id="1.10.1520.10">
    <property type="entry name" value="Ribonuclease III domain"/>
    <property type="match status" value="1"/>
</dbReference>
<reference evidence="2 3" key="1">
    <citation type="submission" date="2018-11" db="EMBL/GenBank/DDBJ databases">
        <title>Genome sequence of Apiotrichum porosum DSM 27194.</title>
        <authorList>
            <person name="Aliyu H."/>
            <person name="Gorte O."/>
            <person name="Ochsenreither K."/>
        </authorList>
    </citation>
    <scope>NUCLEOTIDE SEQUENCE [LARGE SCALE GENOMIC DNA]</scope>
    <source>
        <strain evidence="2 3">DSM 27194</strain>
    </source>
</reference>
<evidence type="ECO:0000313" key="2">
    <source>
        <dbReference type="EMBL" id="RSH88002.1"/>
    </source>
</evidence>
<dbReference type="SUPFAM" id="SSF69065">
    <property type="entry name" value="RNase III domain-like"/>
    <property type="match status" value="1"/>
</dbReference>
<dbReference type="AlphaFoldDB" id="A0A427YA73"/>
<name>A0A427YA73_9TREE</name>
<accession>A0A427YA73</accession>
<dbReference type="Proteomes" id="UP000279236">
    <property type="component" value="Unassembled WGS sequence"/>
</dbReference>
<dbReference type="InterPro" id="IPR036389">
    <property type="entry name" value="RNase_III_sf"/>
</dbReference>
<dbReference type="EMBL" id="RSCE01000001">
    <property type="protein sequence ID" value="RSH88002.1"/>
    <property type="molecule type" value="Genomic_DNA"/>
</dbReference>
<protein>
    <recommendedName>
        <fullName evidence="1">RNase III domain-containing protein</fullName>
    </recommendedName>
</protein>
<dbReference type="PANTHER" id="PTHR28160">
    <property type="entry name" value="54S RIBOSOMAL PROTEIN L15, MITOCHONDRIAL"/>
    <property type="match status" value="1"/>
</dbReference>
<dbReference type="GO" id="GO:0032543">
    <property type="term" value="P:mitochondrial translation"/>
    <property type="evidence" value="ECO:0007669"/>
    <property type="project" value="InterPro"/>
</dbReference>
<dbReference type="GO" id="GO:0004525">
    <property type="term" value="F:ribonuclease III activity"/>
    <property type="evidence" value="ECO:0007669"/>
    <property type="project" value="InterPro"/>
</dbReference>
<dbReference type="Pfam" id="PF14622">
    <property type="entry name" value="Ribonucleas_3_3"/>
    <property type="match status" value="1"/>
</dbReference>
<dbReference type="GO" id="GO:0005762">
    <property type="term" value="C:mitochondrial large ribosomal subunit"/>
    <property type="evidence" value="ECO:0007669"/>
    <property type="project" value="InterPro"/>
</dbReference>
<dbReference type="PANTHER" id="PTHR28160:SF1">
    <property type="entry name" value="LARGE RIBOSOMAL SUBUNIT PROTEIN ML57"/>
    <property type="match status" value="1"/>
</dbReference>
<comment type="caution">
    <text evidence="2">The sequence shown here is derived from an EMBL/GenBank/DDBJ whole genome shotgun (WGS) entry which is preliminary data.</text>
</comment>
<sequence>MSFASSSARALAPLRRPAAQASRSYGASTRQVHPSITASEAQEFLSHTLQLPSSAAIPEQLALQTLTHKSYQFVHRMSHPPPYTAAEIEQGQASHNARLAFLGRRAIGAYQAMFIHSALGTSEAVRQADLLRGRDIESMLAALRHYNNLGLLVGDKWKVGDVMRWDRAETGREGGHLKVKGMTVEAIIGAVFTHHGSPAAQRAYHLHVLPLLSAQLRDPMLKEAAQRVAQSVKSVGVVSA</sequence>
<proteinExistence type="predicted"/>
<evidence type="ECO:0000259" key="1">
    <source>
        <dbReference type="Pfam" id="PF14622"/>
    </source>
</evidence>
<dbReference type="RefSeq" id="XP_028480210.1">
    <property type="nucleotide sequence ID" value="XM_028616353.1"/>
</dbReference>